<comment type="caution">
    <text evidence="8">The sequence shown here is derived from an EMBL/GenBank/DDBJ whole genome shotgun (WGS) entry which is preliminary data.</text>
</comment>
<keyword evidence="6" id="KW-1133">Transmembrane helix</keyword>
<dbReference type="Gene3D" id="3.30.40.10">
    <property type="entry name" value="Zinc/RING finger domain, C3HC4 (zinc finger)"/>
    <property type="match status" value="1"/>
</dbReference>
<evidence type="ECO:0000256" key="5">
    <source>
        <dbReference type="SAM" id="MobiDB-lite"/>
    </source>
</evidence>
<dbReference type="CDD" id="cd16448">
    <property type="entry name" value="RING-H2"/>
    <property type="match status" value="1"/>
</dbReference>
<feature type="region of interest" description="Disordered" evidence="5">
    <location>
        <begin position="144"/>
        <end position="173"/>
    </location>
</feature>
<evidence type="ECO:0000256" key="6">
    <source>
        <dbReference type="SAM" id="Phobius"/>
    </source>
</evidence>
<keyword evidence="3" id="KW-0862">Zinc</keyword>
<evidence type="ECO:0000313" key="8">
    <source>
        <dbReference type="EMBL" id="KAG5665440.1"/>
    </source>
</evidence>
<keyword evidence="2 4" id="KW-0863">Zinc-finger</keyword>
<dbReference type="PROSITE" id="PS50089">
    <property type="entry name" value="ZF_RING_2"/>
    <property type="match status" value="1"/>
</dbReference>
<dbReference type="PANTHER" id="PTHR45798:SF97">
    <property type="entry name" value="ALCOHOL-SENSITIVE RING FINGER PROTEIN 1"/>
    <property type="match status" value="1"/>
</dbReference>
<dbReference type="InterPro" id="IPR052788">
    <property type="entry name" value="RING-type_E3_ligase_ATL"/>
</dbReference>
<accession>A0A9P7HGP0</accession>
<sequence>YNCPTPAKAQCTIPSTLSSLSTIPSPIAENVPSQLTSPATTYSMEPVGIILLVLFLFLLVLGPITCVRLSSRNAREKVHNPQPDQLDTARRKLSTVTTPTVLSQTNSNPAVDIEAPAPLSEFGECPICIGPLVPEPTHALNNEPRPTLEEIPTATSHKSPNHEAKDSRPETAIQTTEDHKDDILTINACGHSFHSKCLSSWFLIERHDCPVCRVQFYKGARRREPTLHVSPFW</sequence>
<proteinExistence type="predicted"/>
<feature type="non-terminal residue" evidence="8">
    <location>
        <position position="1"/>
    </location>
</feature>
<keyword evidence="1" id="KW-0479">Metal-binding</keyword>
<dbReference type="EMBL" id="JAGPUO010000001">
    <property type="protein sequence ID" value="KAG5665440.1"/>
    <property type="molecule type" value="Genomic_DNA"/>
</dbReference>
<feature type="transmembrane region" description="Helical" evidence="6">
    <location>
        <begin position="47"/>
        <end position="67"/>
    </location>
</feature>
<evidence type="ECO:0000256" key="1">
    <source>
        <dbReference type="ARBA" id="ARBA00022723"/>
    </source>
</evidence>
<feature type="domain" description="RING-type" evidence="7">
    <location>
        <begin position="125"/>
        <end position="213"/>
    </location>
</feature>
<evidence type="ECO:0000256" key="2">
    <source>
        <dbReference type="ARBA" id="ARBA00022771"/>
    </source>
</evidence>
<keyword evidence="6" id="KW-0472">Membrane</keyword>
<dbReference type="Proteomes" id="UP000782241">
    <property type="component" value="Unassembled WGS sequence"/>
</dbReference>
<organism evidence="8 9">
    <name type="scientific">Fusarium avenaceum</name>
    <dbReference type="NCBI Taxonomy" id="40199"/>
    <lineage>
        <taxon>Eukaryota</taxon>
        <taxon>Fungi</taxon>
        <taxon>Dikarya</taxon>
        <taxon>Ascomycota</taxon>
        <taxon>Pezizomycotina</taxon>
        <taxon>Sordariomycetes</taxon>
        <taxon>Hypocreomycetidae</taxon>
        <taxon>Hypocreales</taxon>
        <taxon>Nectriaceae</taxon>
        <taxon>Fusarium</taxon>
        <taxon>Fusarium tricinctum species complex</taxon>
    </lineage>
</organism>
<dbReference type="GO" id="GO:0008270">
    <property type="term" value="F:zinc ion binding"/>
    <property type="evidence" value="ECO:0007669"/>
    <property type="project" value="UniProtKB-KW"/>
</dbReference>
<evidence type="ECO:0000256" key="3">
    <source>
        <dbReference type="ARBA" id="ARBA00022833"/>
    </source>
</evidence>
<reference evidence="8" key="1">
    <citation type="submission" date="2021-04" db="EMBL/GenBank/DDBJ databases">
        <title>Draft genome of Fusarium avenaceum strain F156N33, isolated from an atmospheric sample in Virginia.</title>
        <authorList>
            <person name="Yang S."/>
            <person name="Vinatzer B.A."/>
            <person name="Coleman J."/>
        </authorList>
    </citation>
    <scope>NUCLEOTIDE SEQUENCE</scope>
    <source>
        <strain evidence="8">F156N33</strain>
    </source>
</reference>
<dbReference type="Pfam" id="PF13639">
    <property type="entry name" value="zf-RING_2"/>
    <property type="match status" value="1"/>
</dbReference>
<dbReference type="SUPFAM" id="SSF57850">
    <property type="entry name" value="RING/U-box"/>
    <property type="match status" value="1"/>
</dbReference>
<gene>
    <name evidence="8" type="ORF">KAF25_009565</name>
</gene>
<keyword evidence="6" id="KW-0812">Transmembrane</keyword>
<dbReference type="GO" id="GO:0051603">
    <property type="term" value="P:proteolysis involved in protein catabolic process"/>
    <property type="evidence" value="ECO:0007669"/>
    <property type="project" value="UniProtKB-ARBA"/>
</dbReference>
<dbReference type="InterPro" id="IPR013083">
    <property type="entry name" value="Znf_RING/FYVE/PHD"/>
</dbReference>
<evidence type="ECO:0000259" key="7">
    <source>
        <dbReference type="PROSITE" id="PS50089"/>
    </source>
</evidence>
<protein>
    <recommendedName>
        <fullName evidence="7">RING-type domain-containing protein</fullName>
    </recommendedName>
</protein>
<dbReference type="SMART" id="SM00184">
    <property type="entry name" value="RING"/>
    <property type="match status" value="1"/>
</dbReference>
<evidence type="ECO:0000256" key="4">
    <source>
        <dbReference type="PROSITE-ProRule" id="PRU00175"/>
    </source>
</evidence>
<feature type="compositionally biased region" description="Basic and acidic residues" evidence="5">
    <location>
        <begin position="160"/>
        <end position="169"/>
    </location>
</feature>
<dbReference type="PANTHER" id="PTHR45798">
    <property type="entry name" value="RING-H2 FINGER PROTEIN ATL61-RELATED-RELATED"/>
    <property type="match status" value="1"/>
</dbReference>
<evidence type="ECO:0000313" key="9">
    <source>
        <dbReference type="Proteomes" id="UP000782241"/>
    </source>
</evidence>
<name>A0A9P7HGP0_9HYPO</name>
<dbReference type="InterPro" id="IPR001841">
    <property type="entry name" value="Znf_RING"/>
</dbReference>
<keyword evidence="9" id="KW-1185">Reference proteome</keyword>
<dbReference type="AlphaFoldDB" id="A0A9P7HGP0"/>